<protein>
    <submittedName>
        <fullName evidence="9">SusC/RagA family TonB-linked outer membrane protein</fullName>
    </submittedName>
</protein>
<dbReference type="InterPro" id="IPR012910">
    <property type="entry name" value="Plug_dom"/>
</dbReference>
<dbReference type="InterPro" id="IPR023997">
    <property type="entry name" value="TonB-dep_OMP_SusC/RagA_CS"/>
</dbReference>
<dbReference type="SUPFAM" id="SSF49464">
    <property type="entry name" value="Carboxypeptidase regulatory domain-like"/>
    <property type="match status" value="1"/>
</dbReference>
<dbReference type="NCBIfam" id="TIGR04056">
    <property type="entry name" value="OMP_RagA_SusC"/>
    <property type="match status" value="1"/>
</dbReference>
<evidence type="ECO:0000256" key="7">
    <source>
        <dbReference type="PROSITE-ProRule" id="PRU01360"/>
    </source>
</evidence>
<evidence type="ECO:0000313" key="10">
    <source>
        <dbReference type="Proteomes" id="UP001139700"/>
    </source>
</evidence>
<dbReference type="GO" id="GO:0009279">
    <property type="term" value="C:cell outer membrane"/>
    <property type="evidence" value="ECO:0007669"/>
    <property type="project" value="UniProtKB-SubCell"/>
</dbReference>
<comment type="subcellular location">
    <subcellularLocation>
        <location evidence="1 7">Cell outer membrane</location>
        <topology evidence="1 7">Multi-pass membrane protein</topology>
    </subcellularLocation>
</comment>
<dbReference type="Pfam" id="PF07715">
    <property type="entry name" value="Plug"/>
    <property type="match status" value="1"/>
</dbReference>
<dbReference type="Proteomes" id="UP001139700">
    <property type="component" value="Unassembled WGS sequence"/>
</dbReference>
<proteinExistence type="inferred from homology"/>
<evidence type="ECO:0000259" key="8">
    <source>
        <dbReference type="Pfam" id="PF07715"/>
    </source>
</evidence>
<gene>
    <name evidence="9" type="ORF">LXM24_04180</name>
</gene>
<evidence type="ECO:0000256" key="1">
    <source>
        <dbReference type="ARBA" id="ARBA00004571"/>
    </source>
</evidence>
<sequence length="1118" mass="124320">MDVLYRISGLSRLSVLLAILVFLSSSFSVFSNSVSSVDIDIKGVVKSTTGEALIGSTIRVKGTQKGTVTNEKGEFVLQGVNDAATLVVTMIGFLPKEVKAARSISIELAEDAVGLQDVVVTGFQQIDKNKFTGSAVTLKTDDVKIDGLPDVSRMLEGRAAGVSIQNVSGTFGAAPKVRIRGATSLNGDNKPLWVIDGVVQEDIVNISNDQLSSGDPTTLLGSAVAGLNPADIETFDILKDAAAAALYGARAMNGVIVITTKKGKSGKPVITYAGNFSTQLTPSYRNFNIMNSAQQMSVLGELERKGYLTSNILSKPDYGVYGKYYNSLTGDDQGNFPMPNTPEAKRNFLLGYARANTDWFDVLFKQNFIQEHSVSVSFGTDKSTSYVSTSYLDDNGWTIADKVKRYTLNFKNTYQLSPKITLGLLTLASVRRQEAPGSLSRRSNPVEGKFDRDFDINPFSYALNTSRTLTAYDENGNLEFFRRNFAPFNIVSELENNRIKLNLADIKLQGDFSYKITDNITYDFIGALRYIQTGREHIITENSNMANAYRAADNSTIALANKYLYTDPDVPNAYPVVVLPSGGFYNTNEDQLLFYNIRNNIRYNKTFNERHAVSLLAGQEIKYSNRQNRNNTGYGFQYEQGGTPFVDYRILKQTIEANFQYYGMRMDYERFAAFYGSAGYTLDDKYNFTGYVRYDGSNGFGKSAIARWLPTYTVAGSWNFDREEFIKRFKWLSMGRLRASYGLSADTGPATNSAALFQSIITRRPYGDEKESAIQLASLENTELTWEKLYSGNVGLDLGFLANRINLSVDGYIRNSFDLIDEIKTSGIGGQIYKVANYADMESYGVDFSLDGVLFKNKDWDFRSRVTVGYARTRITNVDNTPGIFDLVKAEGANVQGKPVRSLFSIKYNSLNPETGVPIFLNENGEVSSDVYLQDQNVAYLKYEGPVDPPFTGGFNNTLTYKDLSMNVFLTYQAGNKIRLNPLYKSTFSDLDAMPREFLDRWVMSGDEDVTKVPSISDQLEQQYLAGTYPYNIYNYSTERVAKGDFIRLKSVSLAYKVPLIIASKYGFKGASIQLSSINPWLIYADKKLKGQDPEFFNSGGVAQPIQKQFTVALKLTL</sequence>
<dbReference type="Pfam" id="PF13715">
    <property type="entry name" value="CarbopepD_reg_2"/>
    <property type="match status" value="1"/>
</dbReference>
<keyword evidence="5 7" id="KW-0472">Membrane</keyword>
<dbReference type="Gene3D" id="2.40.170.20">
    <property type="entry name" value="TonB-dependent receptor, beta-barrel domain"/>
    <property type="match status" value="1"/>
</dbReference>
<dbReference type="InterPro" id="IPR036942">
    <property type="entry name" value="Beta-barrel_TonB_sf"/>
</dbReference>
<evidence type="ECO:0000256" key="5">
    <source>
        <dbReference type="ARBA" id="ARBA00023136"/>
    </source>
</evidence>
<dbReference type="EMBL" id="JAJTTA010000002">
    <property type="protein sequence ID" value="MCF0039273.1"/>
    <property type="molecule type" value="Genomic_DNA"/>
</dbReference>
<evidence type="ECO:0000256" key="2">
    <source>
        <dbReference type="ARBA" id="ARBA00022448"/>
    </source>
</evidence>
<evidence type="ECO:0000313" key="9">
    <source>
        <dbReference type="EMBL" id="MCF0039273.1"/>
    </source>
</evidence>
<dbReference type="NCBIfam" id="TIGR04057">
    <property type="entry name" value="SusC_RagA_signa"/>
    <property type="match status" value="1"/>
</dbReference>
<reference evidence="9" key="1">
    <citation type="submission" date="2021-12" db="EMBL/GenBank/DDBJ databases">
        <title>Novel species in genus Dyadobacter.</title>
        <authorList>
            <person name="Ma C."/>
        </authorList>
    </citation>
    <scope>NUCLEOTIDE SEQUENCE</scope>
    <source>
        <strain evidence="9">CY399</strain>
    </source>
</reference>
<keyword evidence="2 7" id="KW-0813">Transport</keyword>
<dbReference type="InterPro" id="IPR037066">
    <property type="entry name" value="Plug_dom_sf"/>
</dbReference>
<dbReference type="Gene3D" id="2.170.130.10">
    <property type="entry name" value="TonB-dependent receptor, plug domain"/>
    <property type="match status" value="1"/>
</dbReference>
<dbReference type="InterPro" id="IPR008969">
    <property type="entry name" value="CarboxyPept-like_regulatory"/>
</dbReference>
<dbReference type="Gene3D" id="2.60.40.1120">
    <property type="entry name" value="Carboxypeptidase-like, regulatory domain"/>
    <property type="match status" value="1"/>
</dbReference>
<keyword evidence="3 7" id="KW-1134">Transmembrane beta strand</keyword>
<dbReference type="InterPro" id="IPR023996">
    <property type="entry name" value="TonB-dep_OMP_SusC/RagA"/>
</dbReference>
<name>A0A9X1T8B3_9BACT</name>
<keyword evidence="6 7" id="KW-0998">Cell outer membrane</keyword>
<comment type="similarity">
    <text evidence="7">Belongs to the TonB-dependent receptor family.</text>
</comment>
<keyword evidence="4 7" id="KW-0812">Transmembrane</keyword>
<dbReference type="RefSeq" id="WP_234611744.1">
    <property type="nucleotide sequence ID" value="NZ_CP098806.1"/>
</dbReference>
<accession>A0A9X1T8B3</accession>
<dbReference type="PROSITE" id="PS52016">
    <property type="entry name" value="TONB_DEPENDENT_REC_3"/>
    <property type="match status" value="1"/>
</dbReference>
<evidence type="ECO:0000256" key="6">
    <source>
        <dbReference type="ARBA" id="ARBA00023237"/>
    </source>
</evidence>
<comment type="caution">
    <text evidence="9">The sequence shown here is derived from an EMBL/GenBank/DDBJ whole genome shotgun (WGS) entry which is preliminary data.</text>
</comment>
<evidence type="ECO:0000256" key="4">
    <source>
        <dbReference type="ARBA" id="ARBA00022692"/>
    </source>
</evidence>
<dbReference type="AlphaFoldDB" id="A0A9X1T8B3"/>
<keyword evidence="10" id="KW-1185">Reference proteome</keyword>
<dbReference type="InterPro" id="IPR039426">
    <property type="entry name" value="TonB-dep_rcpt-like"/>
</dbReference>
<organism evidence="9 10">
    <name type="scientific">Dyadobacter fanqingshengii</name>
    <dbReference type="NCBI Taxonomy" id="2906443"/>
    <lineage>
        <taxon>Bacteria</taxon>
        <taxon>Pseudomonadati</taxon>
        <taxon>Bacteroidota</taxon>
        <taxon>Cytophagia</taxon>
        <taxon>Cytophagales</taxon>
        <taxon>Spirosomataceae</taxon>
        <taxon>Dyadobacter</taxon>
    </lineage>
</organism>
<dbReference type="SUPFAM" id="SSF56935">
    <property type="entry name" value="Porins"/>
    <property type="match status" value="1"/>
</dbReference>
<feature type="domain" description="TonB-dependent receptor plug" evidence="8">
    <location>
        <begin position="129"/>
        <end position="255"/>
    </location>
</feature>
<evidence type="ECO:0000256" key="3">
    <source>
        <dbReference type="ARBA" id="ARBA00022452"/>
    </source>
</evidence>